<dbReference type="Gene3D" id="2.60.120.10">
    <property type="entry name" value="Jelly Rolls"/>
    <property type="match status" value="1"/>
</dbReference>
<dbReference type="RefSeq" id="WP_007688990.1">
    <property type="nucleotide sequence ID" value="NC_011983.1"/>
</dbReference>
<dbReference type="STRING" id="311403.Arad_7196"/>
<dbReference type="InterPro" id="IPR011051">
    <property type="entry name" value="RmlC_Cupin_sf"/>
</dbReference>
<dbReference type="InterPro" id="IPR051610">
    <property type="entry name" value="GPI/OXD"/>
</dbReference>
<dbReference type="HOGENOM" id="CLU_1080263_0_0_5"/>
<protein>
    <recommendedName>
        <fullName evidence="2">Cupin type-2 domain-containing protein</fullName>
    </recommendedName>
</protein>
<dbReference type="PANTHER" id="PTHR35848:SF6">
    <property type="entry name" value="CUPIN TYPE-2 DOMAIN-CONTAINING PROTEIN"/>
    <property type="match status" value="1"/>
</dbReference>
<dbReference type="PANTHER" id="PTHR35848">
    <property type="entry name" value="OXALATE-BINDING PROTEIN"/>
    <property type="match status" value="1"/>
</dbReference>
<feature type="domain" description="Cupin type-2" evidence="2">
    <location>
        <begin position="169"/>
        <end position="231"/>
    </location>
</feature>
<evidence type="ECO:0000313" key="4">
    <source>
        <dbReference type="Proteomes" id="UP000001600"/>
    </source>
</evidence>
<dbReference type="AlphaFoldDB" id="B9JM34"/>
<dbReference type="EMBL" id="CP000629">
    <property type="protein sequence ID" value="ACM28748.1"/>
    <property type="molecule type" value="Genomic_DNA"/>
</dbReference>
<keyword evidence="1" id="KW-0479">Metal-binding</keyword>
<dbReference type="eggNOG" id="COG0662">
    <property type="taxonomic scope" value="Bacteria"/>
</dbReference>
<dbReference type="GO" id="GO:0046872">
    <property type="term" value="F:metal ion binding"/>
    <property type="evidence" value="ECO:0007669"/>
    <property type="project" value="UniProtKB-KW"/>
</dbReference>
<dbReference type="InterPro" id="IPR013096">
    <property type="entry name" value="Cupin_2"/>
</dbReference>
<evidence type="ECO:0000256" key="1">
    <source>
        <dbReference type="ARBA" id="ARBA00022723"/>
    </source>
</evidence>
<name>B9JM34_RHIR8</name>
<dbReference type="InterPro" id="IPR014710">
    <property type="entry name" value="RmlC-like_jellyroll"/>
</dbReference>
<gene>
    <name evidence="3" type="ordered locus">Arad_7196</name>
</gene>
<dbReference type="KEGG" id="ara:Arad_7196"/>
<evidence type="ECO:0000259" key="2">
    <source>
        <dbReference type="Pfam" id="PF07883"/>
    </source>
</evidence>
<dbReference type="SUPFAM" id="SSF51182">
    <property type="entry name" value="RmlC-like cupins"/>
    <property type="match status" value="1"/>
</dbReference>
<evidence type="ECO:0000313" key="3">
    <source>
        <dbReference type="EMBL" id="ACM28748.1"/>
    </source>
</evidence>
<accession>B9JM34</accession>
<dbReference type="Proteomes" id="UP000001600">
    <property type="component" value="Chromosome 2"/>
</dbReference>
<proteinExistence type="predicted"/>
<dbReference type="Pfam" id="PF07883">
    <property type="entry name" value="Cupin_2"/>
    <property type="match status" value="1"/>
</dbReference>
<organism evidence="3 4">
    <name type="scientific">Rhizobium rhizogenes (strain K84 / ATCC BAA-868)</name>
    <name type="common">Agrobacterium radiobacter</name>
    <dbReference type="NCBI Taxonomy" id="311403"/>
    <lineage>
        <taxon>Bacteria</taxon>
        <taxon>Pseudomonadati</taxon>
        <taxon>Pseudomonadota</taxon>
        <taxon>Alphaproteobacteria</taxon>
        <taxon>Hyphomicrobiales</taxon>
        <taxon>Rhizobiaceae</taxon>
        <taxon>Rhizobium/Agrobacterium group</taxon>
        <taxon>Rhizobium</taxon>
    </lineage>
</organism>
<reference evidence="3 4" key="1">
    <citation type="journal article" date="2009" name="J. Bacteriol.">
        <title>Genome sequences of three Agrobacterium biovars help elucidate the evolution of multichromosome genomes in bacteria.</title>
        <authorList>
            <person name="Slater S.C."/>
            <person name="Goldman B.S."/>
            <person name="Goodner B."/>
            <person name="Setubal J.C."/>
            <person name="Farrand S.K."/>
            <person name="Nester E.W."/>
            <person name="Burr T.J."/>
            <person name="Banta L."/>
            <person name="Dickerman A.W."/>
            <person name="Paulsen I."/>
            <person name="Otten L."/>
            <person name="Suen G."/>
            <person name="Welch R."/>
            <person name="Almeida N.F."/>
            <person name="Arnold F."/>
            <person name="Burton O.T."/>
            <person name="Du Z."/>
            <person name="Ewing A."/>
            <person name="Godsy E."/>
            <person name="Heisel S."/>
            <person name="Houmiel K.L."/>
            <person name="Jhaveri J."/>
            <person name="Lu J."/>
            <person name="Miller N.M."/>
            <person name="Norton S."/>
            <person name="Chen Q."/>
            <person name="Phoolcharoen W."/>
            <person name="Ohlin V."/>
            <person name="Ondrusek D."/>
            <person name="Pride N."/>
            <person name="Stricklin S.L."/>
            <person name="Sun J."/>
            <person name="Wheeler C."/>
            <person name="Wilson L."/>
            <person name="Zhu H."/>
            <person name="Wood D.W."/>
        </authorList>
    </citation>
    <scope>NUCLEOTIDE SEQUENCE [LARGE SCALE GENOMIC DNA]</scope>
    <source>
        <strain evidence="4">K84 / ATCC BAA-868</strain>
    </source>
</reference>
<sequence>MILANEETGTTGHEALRVEDGTVVTLMPQTAGGSRSGSIALVTLARGGVLSSVATARCELALVALAGAARLEVDGKPHVIGPFQCFYIGQAAVTIRASEHFRLLVIAGDLSAADGKAPVAPRMIDIVTAPDHPFHMPEQGFYHLSARWLVDGGIGSDKLVIGQSTFASHDGAHELHRHAHGEEFFFVLEGQGVHLTEDGEYPMAGGDLVFVPCEEWHGFRNTASTPVRALFGFLGVNSLDGAGYELHARTIGMAGGR</sequence>